<dbReference type="AlphaFoldDB" id="A0A6S7HPM8"/>
<proteinExistence type="predicted"/>
<dbReference type="Proteomes" id="UP001152795">
    <property type="component" value="Unassembled WGS sequence"/>
</dbReference>
<dbReference type="OrthoDB" id="5989603at2759"/>
<keyword evidence="2" id="KW-1185">Reference proteome</keyword>
<evidence type="ECO:0000313" key="1">
    <source>
        <dbReference type="EMBL" id="CAB3996851.1"/>
    </source>
</evidence>
<evidence type="ECO:0000313" key="2">
    <source>
        <dbReference type="Proteomes" id="UP001152795"/>
    </source>
</evidence>
<organism evidence="1 2">
    <name type="scientific">Paramuricea clavata</name>
    <name type="common">Red gorgonian</name>
    <name type="synonym">Violescent sea-whip</name>
    <dbReference type="NCBI Taxonomy" id="317549"/>
    <lineage>
        <taxon>Eukaryota</taxon>
        <taxon>Metazoa</taxon>
        <taxon>Cnidaria</taxon>
        <taxon>Anthozoa</taxon>
        <taxon>Octocorallia</taxon>
        <taxon>Malacalcyonacea</taxon>
        <taxon>Plexauridae</taxon>
        <taxon>Paramuricea</taxon>
    </lineage>
</organism>
<protein>
    <submittedName>
        <fullName evidence="1">Uncharacterized protein</fullName>
    </submittedName>
</protein>
<sequence>MMKQRKHPLLCFHEKVDQDHLFHSDQECPASQESKKPIDYRSLTPSPCPRPRNTPGFQASVPATLRVKLLMNPPDMEGNYSLTQKRLWHFAPEENKSINLPETIKKFQEYYKSTNHLELSYYDGEEQMLILKDEDLREACAYFINCYKQFENYSIFLKIYVTEKLDDPNQKNEKVKLPSTGSGTAKLLYRQLTVSGLSTATEATNEDAPTCSRDKKLEKMKKKTAKEFNAKENRAEVISKSTIKCCSCDMVVKLGKPYNIHNFKKHYKRCSKTYTTSGMQSVSTLFMAMTAIAQAVRAAAEKMMTECGKVKQNNEVSDDIDSLLRILERVVEKPSCLDSVASDMKNHCVSALGTRIMEHPLYICFTELCKAGNISLESDNESSDLDIDESDEDDL</sequence>
<name>A0A6S7HPM8_PARCT</name>
<accession>A0A6S7HPM8</accession>
<dbReference type="EMBL" id="CACRXK020002960">
    <property type="protein sequence ID" value="CAB3996851.1"/>
    <property type="molecule type" value="Genomic_DNA"/>
</dbReference>
<comment type="caution">
    <text evidence="1">The sequence shown here is derived from an EMBL/GenBank/DDBJ whole genome shotgun (WGS) entry which is preliminary data.</text>
</comment>
<gene>
    <name evidence="1" type="ORF">PACLA_8A070618</name>
</gene>
<reference evidence="1" key="1">
    <citation type="submission" date="2020-04" db="EMBL/GenBank/DDBJ databases">
        <authorList>
            <person name="Alioto T."/>
            <person name="Alioto T."/>
            <person name="Gomez Garrido J."/>
        </authorList>
    </citation>
    <scope>NUCLEOTIDE SEQUENCE</scope>
    <source>
        <strain evidence="1">A484AB</strain>
    </source>
</reference>